<organism evidence="1 2">
    <name type="scientific">Dyadobacter soli</name>
    <dbReference type="NCBI Taxonomy" id="659014"/>
    <lineage>
        <taxon>Bacteria</taxon>
        <taxon>Pseudomonadati</taxon>
        <taxon>Bacteroidota</taxon>
        <taxon>Cytophagia</taxon>
        <taxon>Cytophagales</taxon>
        <taxon>Spirosomataceae</taxon>
        <taxon>Dyadobacter</taxon>
    </lineage>
</organism>
<gene>
    <name evidence="1" type="ORF">SAMN04487996_10518</name>
</gene>
<dbReference type="Proteomes" id="UP000198748">
    <property type="component" value="Unassembled WGS sequence"/>
</dbReference>
<evidence type="ECO:0000313" key="2">
    <source>
        <dbReference type="Proteomes" id="UP000198748"/>
    </source>
</evidence>
<proteinExistence type="predicted"/>
<dbReference type="EMBL" id="FNAN01000005">
    <property type="protein sequence ID" value="SDE42780.1"/>
    <property type="molecule type" value="Genomic_DNA"/>
</dbReference>
<protein>
    <recommendedName>
        <fullName evidence="3">Helix-turn-helix domain-containing protein</fullName>
    </recommendedName>
</protein>
<sequence length="276" mass="31938">MRASIFVKVKNGQLKEIFDPIRNHYTFAQPCGELAKHIDFFSESIVNDSGFTVEMFPSWTPTIYINLGNPYQISLNTSIWNVHADADILVLRDVHTTRLNLPGDRIFTIKFKPGGLEAILAISQVQLKGKIIPLHHILPTHIIGQIRNGPTFAVRQKIAEEYLQNRYQERKTDHYLTFVQDLTETYQETRLQFNVSQLAEKHFTTSKSINRYFHRVIGINPKGYFSILRARTALTAYMTAEGFDPCEFGYYDSSHFYREVLKFTGSYLTESLYKHS</sequence>
<evidence type="ECO:0008006" key="3">
    <source>
        <dbReference type="Google" id="ProtNLM"/>
    </source>
</evidence>
<dbReference type="AlphaFoldDB" id="A0A1G7CVL3"/>
<name>A0A1G7CVL3_9BACT</name>
<evidence type="ECO:0000313" key="1">
    <source>
        <dbReference type="EMBL" id="SDE42780.1"/>
    </source>
</evidence>
<accession>A0A1G7CVL3</accession>
<dbReference type="STRING" id="659014.SAMN04487996_10518"/>
<reference evidence="2" key="1">
    <citation type="submission" date="2016-10" db="EMBL/GenBank/DDBJ databases">
        <authorList>
            <person name="Varghese N."/>
            <person name="Submissions S."/>
        </authorList>
    </citation>
    <scope>NUCLEOTIDE SEQUENCE [LARGE SCALE GENOMIC DNA]</scope>
    <source>
        <strain evidence="2">DSM 25329</strain>
    </source>
</reference>
<dbReference type="Gene3D" id="1.10.10.60">
    <property type="entry name" value="Homeodomain-like"/>
    <property type="match status" value="1"/>
</dbReference>
<keyword evidence="2" id="KW-1185">Reference proteome</keyword>